<name>A0A1M7UJ06_9BRAD</name>
<evidence type="ECO:0000313" key="3">
    <source>
        <dbReference type="Proteomes" id="UP000184096"/>
    </source>
</evidence>
<evidence type="ECO:0000313" key="2">
    <source>
        <dbReference type="EMBL" id="SHN83001.1"/>
    </source>
</evidence>
<organism evidence="2 3">
    <name type="scientific">Bradyrhizobium erythrophlei</name>
    <dbReference type="NCBI Taxonomy" id="1437360"/>
    <lineage>
        <taxon>Bacteria</taxon>
        <taxon>Pseudomonadati</taxon>
        <taxon>Pseudomonadota</taxon>
        <taxon>Alphaproteobacteria</taxon>
        <taxon>Hyphomicrobiales</taxon>
        <taxon>Nitrobacteraceae</taxon>
        <taxon>Bradyrhizobium</taxon>
    </lineage>
</organism>
<dbReference type="Proteomes" id="UP000184096">
    <property type="component" value="Chromosome I"/>
</dbReference>
<reference evidence="3" key="1">
    <citation type="submission" date="2016-11" db="EMBL/GenBank/DDBJ databases">
        <authorList>
            <person name="Varghese N."/>
            <person name="Submissions S."/>
        </authorList>
    </citation>
    <scope>NUCLEOTIDE SEQUENCE [LARGE SCALE GENOMIC DNA]</scope>
    <source>
        <strain evidence="3">GAS401</strain>
    </source>
</reference>
<dbReference type="RefSeq" id="WP_072822467.1">
    <property type="nucleotide sequence ID" value="NZ_LT670849.1"/>
</dbReference>
<keyword evidence="1" id="KW-0732">Signal</keyword>
<sequence>MTSRRHLRRPILLAAMMAVLSTFAASPARADRCEDIANQLKGQIDGLKVGITAANMIYLSHPMAKEMSLGCANRKYSNELYIKGFTRKPKLEFIAFVAGAAAIVFTLPKDELNKGVSGCLSRMGIFRGDDVSIRFRRLDMNCTRTKADSAIAISRSVDQ</sequence>
<dbReference type="OrthoDB" id="8228286at2"/>
<feature type="chain" id="PRO_5009929685" evidence="1">
    <location>
        <begin position="25"/>
        <end position="159"/>
    </location>
</feature>
<accession>A0A1M7UJ06</accession>
<feature type="signal peptide" evidence="1">
    <location>
        <begin position="1"/>
        <end position="24"/>
    </location>
</feature>
<keyword evidence="3" id="KW-1185">Reference proteome</keyword>
<proteinExistence type="predicted"/>
<dbReference type="EMBL" id="LT670849">
    <property type="protein sequence ID" value="SHN83001.1"/>
    <property type="molecule type" value="Genomic_DNA"/>
</dbReference>
<protein>
    <submittedName>
        <fullName evidence="2">Uncharacterized protein</fullName>
    </submittedName>
</protein>
<dbReference type="AlphaFoldDB" id="A0A1M7UJ06"/>
<gene>
    <name evidence="2" type="ORF">SAMN05444170_5368</name>
</gene>
<evidence type="ECO:0000256" key="1">
    <source>
        <dbReference type="SAM" id="SignalP"/>
    </source>
</evidence>